<keyword evidence="3" id="KW-0560">Oxidoreductase</keyword>
<dbReference type="PANTHER" id="PTHR46720:SF3">
    <property type="entry name" value="FAD-BINDING DOMAIN-CONTAINING PROTEIN-RELATED"/>
    <property type="match status" value="1"/>
</dbReference>
<evidence type="ECO:0000313" key="5">
    <source>
        <dbReference type="EMBL" id="KAF3005777.1"/>
    </source>
</evidence>
<dbReference type="InterPro" id="IPR002938">
    <property type="entry name" value="FAD-bd"/>
</dbReference>
<protein>
    <recommendedName>
        <fullName evidence="4">FAD-binding domain-containing protein</fullName>
    </recommendedName>
</protein>
<evidence type="ECO:0000256" key="1">
    <source>
        <dbReference type="ARBA" id="ARBA00022630"/>
    </source>
</evidence>
<keyword evidence="2" id="KW-0274">FAD</keyword>
<dbReference type="InterPro" id="IPR051104">
    <property type="entry name" value="FAD_monoxygenase"/>
</dbReference>
<keyword evidence="1" id="KW-0285">Flavoprotein</keyword>
<dbReference type="OrthoDB" id="417877at2759"/>
<evidence type="ECO:0000259" key="4">
    <source>
        <dbReference type="Pfam" id="PF01494"/>
    </source>
</evidence>
<accession>A0A9P4TGI5</accession>
<dbReference type="InterPro" id="IPR036188">
    <property type="entry name" value="FAD/NAD-bd_sf"/>
</dbReference>
<organism evidence="5 6">
    <name type="scientific">Curvularia kusanoi</name>
    <name type="common">Cochliobolus kusanoi</name>
    <dbReference type="NCBI Taxonomy" id="90978"/>
    <lineage>
        <taxon>Eukaryota</taxon>
        <taxon>Fungi</taxon>
        <taxon>Dikarya</taxon>
        <taxon>Ascomycota</taxon>
        <taxon>Pezizomycotina</taxon>
        <taxon>Dothideomycetes</taxon>
        <taxon>Pleosporomycetidae</taxon>
        <taxon>Pleosporales</taxon>
        <taxon>Pleosporineae</taxon>
        <taxon>Pleosporaceae</taxon>
        <taxon>Curvularia</taxon>
    </lineage>
</organism>
<dbReference type="PANTHER" id="PTHR46720">
    <property type="entry name" value="HYDROXYLASE, PUTATIVE (AFU_ORTHOLOGUE AFUA_3G01460)-RELATED"/>
    <property type="match status" value="1"/>
</dbReference>
<dbReference type="AlphaFoldDB" id="A0A9P4TGI5"/>
<dbReference type="GO" id="GO:0044550">
    <property type="term" value="P:secondary metabolite biosynthetic process"/>
    <property type="evidence" value="ECO:0007669"/>
    <property type="project" value="TreeGrafter"/>
</dbReference>
<name>A0A9P4TGI5_CURKU</name>
<feature type="domain" description="FAD-binding" evidence="4">
    <location>
        <begin position="7"/>
        <end position="365"/>
    </location>
</feature>
<dbReference type="Gene3D" id="3.50.50.60">
    <property type="entry name" value="FAD/NAD(P)-binding domain"/>
    <property type="match status" value="1"/>
</dbReference>
<dbReference type="Pfam" id="PF01494">
    <property type="entry name" value="FAD_binding_3"/>
    <property type="match status" value="1"/>
</dbReference>
<comment type="caution">
    <text evidence="5">The sequence shown here is derived from an EMBL/GenBank/DDBJ whole genome shotgun (WGS) entry which is preliminary data.</text>
</comment>
<dbReference type="SUPFAM" id="SSF51905">
    <property type="entry name" value="FAD/NAD(P)-binding domain"/>
    <property type="match status" value="1"/>
</dbReference>
<dbReference type="GO" id="GO:0071949">
    <property type="term" value="F:FAD binding"/>
    <property type="evidence" value="ECO:0007669"/>
    <property type="project" value="InterPro"/>
</dbReference>
<dbReference type="PRINTS" id="PR00420">
    <property type="entry name" value="RNGMNOXGNASE"/>
</dbReference>
<sequence>MANQQHNIAIIGAGIGGLALAIGLAHHEIPFTIYESAPAFSTVGAGVGLGPNALRAMDLIDRRFRDMYMKIATGNLRPEKKHVMMEAMLVEEGLGEGESWWGHGEWGAPYFERTGAHRKDLLDIMTSFIDTDSVRFNHSVVGIEEVQDQVVLTFADGQVARHAAAVGCDGIKGSSRRAVLGARYPELVAPQYTHKYVYRTIVSIEDAKLFLGDLVTDAKMYMGRDCNLSTYPISEGRQVNVVAFKKDLDSWQHEGNTRDVDRGTMLQDFAGSKVDTRLLRLIQHMKPTQWAIFDHLNTPTYYKSLVCLLGDVAHASGPHQGAGAGQALEDALILNHTLNALYSTAPPDTFNHPSPNRTRVFKAAFRAYDETRRPRAQEQVRTARDCGEIYNLRDPASGEEIGVEEALADLNGRFEWIWQHDLESDVKVARERTAELLGQLEP</sequence>
<evidence type="ECO:0000313" key="6">
    <source>
        <dbReference type="Proteomes" id="UP000801428"/>
    </source>
</evidence>
<evidence type="ECO:0000256" key="2">
    <source>
        <dbReference type="ARBA" id="ARBA00022827"/>
    </source>
</evidence>
<gene>
    <name evidence="5" type="ORF">E8E13_007282</name>
</gene>
<evidence type="ECO:0000256" key="3">
    <source>
        <dbReference type="ARBA" id="ARBA00023002"/>
    </source>
</evidence>
<keyword evidence="6" id="KW-1185">Reference proteome</keyword>
<reference evidence="5" key="1">
    <citation type="submission" date="2019-04" db="EMBL/GenBank/DDBJ databases">
        <title>Sequencing of skin fungus with MAO and IRED activity.</title>
        <authorList>
            <person name="Marsaioli A.J."/>
            <person name="Bonatto J.M.C."/>
            <person name="Reis Junior O."/>
        </authorList>
    </citation>
    <scope>NUCLEOTIDE SEQUENCE</scope>
    <source>
        <strain evidence="5">30M1</strain>
    </source>
</reference>
<dbReference type="EMBL" id="SWKU01000006">
    <property type="protein sequence ID" value="KAF3005777.1"/>
    <property type="molecule type" value="Genomic_DNA"/>
</dbReference>
<proteinExistence type="predicted"/>
<dbReference type="GO" id="GO:0016491">
    <property type="term" value="F:oxidoreductase activity"/>
    <property type="evidence" value="ECO:0007669"/>
    <property type="project" value="UniProtKB-KW"/>
</dbReference>
<dbReference type="Proteomes" id="UP000801428">
    <property type="component" value="Unassembled WGS sequence"/>
</dbReference>